<dbReference type="Pfam" id="PF00005">
    <property type="entry name" value="ABC_tran"/>
    <property type="match status" value="1"/>
</dbReference>
<dbReference type="InterPro" id="IPR017871">
    <property type="entry name" value="ABC_transporter-like_CS"/>
</dbReference>
<dbReference type="EMBL" id="NKUC01000025">
    <property type="protein sequence ID" value="PYD56346.1"/>
    <property type="molecule type" value="Genomic_DNA"/>
</dbReference>
<dbReference type="OrthoDB" id="9806726at2"/>
<evidence type="ECO:0000313" key="8">
    <source>
        <dbReference type="Proteomes" id="UP000248257"/>
    </source>
</evidence>
<dbReference type="SUPFAM" id="SSF52540">
    <property type="entry name" value="P-loop containing nucleoside triphosphate hydrolases"/>
    <property type="match status" value="1"/>
</dbReference>
<evidence type="ECO:0000313" key="7">
    <source>
        <dbReference type="EMBL" id="PYD56346.1"/>
    </source>
</evidence>
<comment type="caution">
    <text evidence="7">The sequence shown here is derived from an EMBL/GenBank/DDBJ whole genome shotgun (WGS) entry which is preliminary data.</text>
</comment>
<dbReference type="SMART" id="SM00382">
    <property type="entry name" value="AAA"/>
    <property type="match status" value="1"/>
</dbReference>
<dbReference type="Proteomes" id="UP000248257">
    <property type="component" value="Unassembled WGS sequence"/>
</dbReference>
<gene>
    <name evidence="7" type="ORF">CFR75_11570</name>
</gene>
<comment type="similarity">
    <text evidence="1">Belongs to the ABC transporter superfamily.</text>
</comment>
<reference evidence="7 8" key="1">
    <citation type="submission" date="2017-07" db="EMBL/GenBank/DDBJ databases">
        <title>A draft genome sequence of Komagataeibacter xylinus LMG 1515.</title>
        <authorList>
            <person name="Skraban J."/>
            <person name="Cleenwerck I."/>
            <person name="Vandamme P."/>
            <person name="Trcek J."/>
        </authorList>
    </citation>
    <scope>NUCLEOTIDE SEQUENCE [LARGE SCALE GENOMIC DNA]</scope>
    <source>
        <strain evidence="7 8">LMG 1515</strain>
    </source>
</reference>
<keyword evidence="5" id="KW-0864">Zinc transport</keyword>
<dbReference type="GO" id="GO:0016887">
    <property type="term" value="F:ATP hydrolysis activity"/>
    <property type="evidence" value="ECO:0007669"/>
    <property type="project" value="InterPro"/>
</dbReference>
<dbReference type="AlphaFoldDB" id="A0A318PMS3"/>
<keyword evidence="2" id="KW-0813">Transport</keyword>
<evidence type="ECO:0000256" key="6">
    <source>
        <dbReference type="ARBA" id="ARBA00023065"/>
    </source>
</evidence>
<organism evidence="7 8">
    <name type="scientific">Komagataeibacter xylinus</name>
    <name type="common">Gluconacetobacter xylinus</name>
    <dbReference type="NCBI Taxonomy" id="28448"/>
    <lineage>
        <taxon>Bacteria</taxon>
        <taxon>Pseudomonadati</taxon>
        <taxon>Pseudomonadota</taxon>
        <taxon>Alphaproteobacteria</taxon>
        <taxon>Acetobacterales</taxon>
        <taxon>Acetobacteraceae</taxon>
        <taxon>Komagataeibacter</taxon>
    </lineage>
</organism>
<keyword evidence="6" id="KW-0406">Ion transport</keyword>
<proteinExistence type="inferred from homology"/>
<keyword evidence="5" id="KW-0862">Zinc</keyword>
<dbReference type="PROSITE" id="PS00211">
    <property type="entry name" value="ABC_TRANSPORTER_1"/>
    <property type="match status" value="1"/>
</dbReference>
<dbReference type="GO" id="GO:0005524">
    <property type="term" value="F:ATP binding"/>
    <property type="evidence" value="ECO:0007669"/>
    <property type="project" value="UniProtKB-KW"/>
</dbReference>
<dbReference type="InterPro" id="IPR050153">
    <property type="entry name" value="Metal_Ion_Import_ABC"/>
</dbReference>
<dbReference type="CDD" id="cd03235">
    <property type="entry name" value="ABC_Metallic_Cations"/>
    <property type="match status" value="1"/>
</dbReference>
<evidence type="ECO:0000256" key="1">
    <source>
        <dbReference type="ARBA" id="ARBA00005417"/>
    </source>
</evidence>
<dbReference type="Gene3D" id="3.40.50.300">
    <property type="entry name" value="P-loop containing nucleotide triphosphate hydrolases"/>
    <property type="match status" value="1"/>
</dbReference>
<name>A0A318PMS3_KOMXY</name>
<evidence type="ECO:0000256" key="2">
    <source>
        <dbReference type="ARBA" id="ARBA00022448"/>
    </source>
</evidence>
<dbReference type="InterPro" id="IPR003593">
    <property type="entry name" value="AAA+_ATPase"/>
</dbReference>
<accession>A0A318PMS3</accession>
<keyword evidence="8" id="KW-1185">Reference proteome</keyword>
<evidence type="ECO:0000256" key="4">
    <source>
        <dbReference type="ARBA" id="ARBA00022840"/>
    </source>
</evidence>
<protein>
    <submittedName>
        <fullName evidence="7">ABC transporter</fullName>
    </submittedName>
</protein>
<evidence type="ECO:0000256" key="5">
    <source>
        <dbReference type="ARBA" id="ARBA00022906"/>
    </source>
</evidence>
<keyword evidence="4" id="KW-0067">ATP-binding</keyword>
<dbReference type="PANTHER" id="PTHR42734">
    <property type="entry name" value="METAL TRANSPORT SYSTEM ATP-BINDING PROTEIN TM_0124-RELATED"/>
    <property type="match status" value="1"/>
</dbReference>
<dbReference type="PANTHER" id="PTHR42734:SF5">
    <property type="entry name" value="IRON TRANSPORT SYSTEM ATP-BINDING PROTEIN HI_0361-RELATED"/>
    <property type="match status" value="1"/>
</dbReference>
<dbReference type="GO" id="GO:0006829">
    <property type="term" value="P:zinc ion transport"/>
    <property type="evidence" value="ECO:0007669"/>
    <property type="project" value="UniProtKB-KW"/>
</dbReference>
<dbReference type="PROSITE" id="PS50893">
    <property type="entry name" value="ABC_TRANSPORTER_2"/>
    <property type="match status" value="1"/>
</dbReference>
<dbReference type="STRING" id="1220579.GCA_001571345_02173"/>
<dbReference type="InterPro" id="IPR003439">
    <property type="entry name" value="ABC_transporter-like_ATP-bd"/>
</dbReference>
<keyword evidence="3" id="KW-0547">Nucleotide-binding</keyword>
<sequence>MDGPRGVAAPGVHGAALWPVMGAGGLGRGPAMSHGAIGLDDAGVALNGTPVWQHVTGSFAPGSMTAIAGANGAGKSTLLRAILGEVPLAAGKITLGGLRAQDFGYLPQARIIDRAFPISVTDMVLGGAWRQTGAFGAASPAVRQRAADALCRVGLEKQAGRMIDALSAGQFQRLLFARLLMTDASVIMLDEPFTALDAPTTQDLLALVREWHAQGRTIIAVLHDMHQIRTCFPHVVLLSGGQAIWGETARILTPGTLQRAYETPQATPWAGGPA</sequence>
<evidence type="ECO:0000256" key="3">
    <source>
        <dbReference type="ARBA" id="ARBA00022741"/>
    </source>
</evidence>
<dbReference type="InterPro" id="IPR027417">
    <property type="entry name" value="P-loop_NTPase"/>
</dbReference>